<dbReference type="Proteomes" id="UP000469949">
    <property type="component" value="Unassembled WGS sequence"/>
</dbReference>
<reference evidence="1 2" key="1">
    <citation type="submission" date="2019-10" db="EMBL/GenBank/DDBJ databases">
        <title>Draft Genome Sequence of the Caffeine Degrading Methylotroph Methylorubrum populi PINKEL.</title>
        <authorList>
            <person name="Dawson S.C."/>
            <person name="Zhang X."/>
            <person name="Wright M.E."/>
            <person name="Sharma G."/>
            <person name="Langner J.T."/>
            <person name="Ditty J.L."/>
            <person name="Subuyuj G.A."/>
        </authorList>
    </citation>
    <scope>NUCLEOTIDE SEQUENCE [LARGE SCALE GENOMIC DNA]</scope>
    <source>
        <strain evidence="1 2">Pinkel</strain>
    </source>
</reference>
<evidence type="ECO:0000313" key="1">
    <source>
        <dbReference type="EMBL" id="KAB7783010.1"/>
    </source>
</evidence>
<proteinExistence type="predicted"/>
<accession>A0A833J1V5</accession>
<gene>
    <name evidence="1" type="ORF">F8B43_4304</name>
</gene>
<dbReference type="EMBL" id="WEKV01000018">
    <property type="protein sequence ID" value="KAB7783010.1"/>
    <property type="molecule type" value="Genomic_DNA"/>
</dbReference>
<sequence length="37" mass="4003">MGGRIPLPIGAVLMPRASRRLDSVEIQGPGHRSFSRS</sequence>
<dbReference type="AlphaFoldDB" id="A0A833J1V5"/>
<protein>
    <submittedName>
        <fullName evidence="1">Uncharacterized protein</fullName>
    </submittedName>
</protein>
<organism evidence="1 2">
    <name type="scientific">Methylorubrum populi</name>
    <dbReference type="NCBI Taxonomy" id="223967"/>
    <lineage>
        <taxon>Bacteria</taxon>
        <taxon>Pseudomonadati</taxon>
        <taxon>Pseudomonadota</taxon>
        <taxon>Alphaproteobacteria</taxon>
        <taxon>Hyphomicrobiales</taxon>
        <taxon>Methylobacteriaceae</taxon>
        <taxon>Methylorubrum</taxon>
    </lineage>
</organism>
<evidence type="ECO:0000313" key="2">
    <source>
        <dbReference type="Proteomes" id="UP000469949"/>
    </source>
</evidence>
<name>A0A833J1V5_9HYPH</name>
<comment type="caution">
    <text evidence="1">The sequence shown here is derived from an EMBL/GenBank/DDBJ whole genome shotgun (WGS) entry which is preliminary data.</text>
</comment>